<protein>
    <submittedName>
        <fullName evidence="4">Glycoside hydrolase family 3 C-terminal domain-containing protein</fullName>
    </submittedName>
</protein>
<organism evidence="4 5">
    <name type="scientific">Thermoactinomyces intermedius</name>
    <dbReference type="NCBI Taxonomy" id="2024"/>
    <lineage>
        <taxon>Bacteria</taxon>
        <taxon>Bacillati</taxon>
        <taxon>Bacillota</taxon>
        <taxon>Bacilli</taxon>
        <taxon>Bacillales</taxon>
        <taxon>Thermoactinomycetaceae</taxon>
        <taxon>Thermoactinomyces</taxon>
    </lineage>
</organism>
<proteinExistence type="inferred from homology"/>
<dbReference type="InterPro" id="IPR026891">
    <property type="entry name" value="Fn3-like"/>
</dbReference>
<dbReference type="PANTHER" id="PTHR42715">
    <property type="entry name" value="BETA-GLUCOSIDASE"/>
    <property type="match status" value="1"/>
</dbReference>
<dbReference type="FunFam" id="2.60.40.10:FF:000495">
    <property type="entry name" value="Periplasmic beta-glucosidase"/>
    <property type="match status" value="1"/>
</dbReference>
<accession>A0A8I1AHW9</accession>
<dbReference type="InterPro" id="IPR001764">
    <property type="entry name" value="Glyco_hydro_3_N"/>
</dbReference>
<dbReference type="GO" id="GO:0009251">
    <property type="term" value="P:glucan catabolic process"/>
    <property type="evidence" value="ECO:0007669"/>
    <property type="project" value="TreeGrafter"/>
</dbReference>
<reference evidence="4 5" key="1">
    <citation type="submission" date="2020-12" db="EMBL/GenBank/DDBJ databases">
        <title>WGS of Thermoactinomyces spp.</title>
        <authorList>
            <person name="Cheng K."/>
        </authorList>
    </citation>
    <scope>NUCLEOTIDE SEQUENCE [LARGE SCALE GENOMIC DNA]</scope>
    <source>
        <strain evidence="5">CICC 10671\DSM 43846</strain>
    </source>
</reference>
<evidence type="ECO:0000256" key="1">
    <source>
        <dbReference type="ARBA" id="ARBA00005336"/>
    </source>
</evidence>
<evidence type="ECO:0000313" key="4">
    <source>
        <dbReference type="EMBL" id="MBH8596268.1"/>
    </source>
</evidence>
<dbReference type="Gene3D" id="3.20.20.300">
    <property type="entry name" value="Glycoside hydrolase, family 3, N-terminal domain"/>
    <property type="match status" value="1"/>
</dbReference>
<dbReference type="Pfam" id="PF01915">
    <property type="entry name" value="Glyco_hydro_3_C"/>
    <property type="match status" value="1"/>
</dbReference>
<keyword evidence="2 4" id="KW-0378">Hydrolase</keyword>
<evidence type="ECO:0000313" key="5">
    <source>
        <dbReference type="Proteomes" id="UP000633619"/>
    </source>
</evidence>
<dbReference type="SUPFAM" id="SSF51445">
    <property type="entry name" value="(Trans)glycosidases"/>
    <property type="match status" value="1"/>
</dbReference>
<dbReference type="SUPFAM" id="SSF52279">
    <property type="entry name" value="Beta-D-glucan exohydrolase, C-terminal domain"/>
    <property type="match status" value="1"/>
</dbReference>
<dbReference type="InterPro" id="IPR013783">
    <property type="entry name" value="Ig-like_fold"/>
</dbReference>
<dbReference type="InterPro" id="IPR050288">
    <property type="entry name" value="Cellulose_deg_GH3"/>
</dbReference>
<dbReference type="InterPro" id="IPR017853">
    <property type="entry name" value="GH"/>
</dbReference>
<keyword evidence="5" id="KW-1185">Reference proteome</keyword>
<evidence type="ECO:0000256" key="2">
    <source>
        <dbReference type="ARBA" id="ARBA00022801"/>
    </source>
</evidence>
<gene>
    <name evidence="4" type="ORF">I8U20_13245</name>
</gene>
<comment type="similarity">
    <text evidence="1">Belongs to the glycosyl hydrolase 3 family.</text>
</comment>
<dbReference type="Pfam" id="PF00933">
    <property type="entry name" value="Glyco_hydro_3"/>
    <property type="match status" value="1"/>
</dbReference>
<comment type="caution">
    <text evidence="4">The sequence shown here is derived from an EMBL/GenBank/DDBJ whole genome shotgun (WGS) entry which is preliminary data.</text>
</comment>
<dbReference type="Pfam" id="PF14310">
    <property type="entry name" value="Fn3-like"/>
    <property type="match status" value="1"/>
</dbReference>
<dbReference type="InterPro" id="IPR036881">
    <property type="entry name" value="Glyco_hydro_3_C_sf"/>
</dbReference>
<dbReference type="Gene3D" id="3.40.50.1700">
    <property type="entry name" value="Glycoside hydrolase family 3 C-terminal domain"/>
    <property type="match status" value="1"/>
</dbReference>
<dbReference type="GO" id="GO:0008422">
    <property type="term" value="F:beta-glucosidase activity"/>
    <property type="evidence" value="ECO:0007669"/>
    <property type="project" value="UniProtKB-ARBA"/>
</dbReference>
<dbReference type="AlphaFoldDB" id="A0A8I1AHW9"/>
<evidence type="ECO:0000259" key="3">
    <source>
        <dbReference type="SMART" id="SM01217"/>
    </source>
</evidence>
<dbReference type="InterPro" id="IPR036962">
    <property type="entry name" value="Glyco_hydro_3_N_sf"/>
</dbReference>
<dbReference type="InterPro" id="IPR002772">
    <property type="entry name" value="Glyco_hydro_3_C"/>
</dbReference>
<sequence>MKADKAYRLSFTEKAREIVSQMTLEEKVDLMSGNLTREDLVEEDKKGIRYNEVPYEAGGNRRLGVPAIKFVDGPRGAVSGYRSTCFPVSMARGATFDRNLEERIGRAIGKEVKALGGNLFGGVCINLPRHPGWGRSQETYGEDSFHLGVMGSHLTKGVQSENVIACVKHFAFNSMENARFTVNVKADERTEREVYLAHFKDVIDAGAACVMSAYNRYQGTYCGHHDYLLNQVLKGEWDFDGFVISDFLWGVRDTVEAANGGMDIEMNAVKYFGEKLVEAVKNGQVPEKKIDEAAVRIVRTLLAFSEADEKTYGEEVVGCKEHVALALEAAEKSMTLLQNKHETLPFSKERCKRIAVIGRLGNKENTGDHGSSRVYPAYVVTPVEGIRRMVPDAEVIFDDGQDIGRARKLAAAADAVIFVVGYDHDDEGEYINNAQDDSGLSAIGAGFDAVGGDRVRSLGLHEDEIRLIQAVGPVNQNSAVVLIGGNMIMIEEWKDSVSAILMAYYPGMEGGTAIAKTLFGDVNPGGKLPFVVPKKESHLPPVDWEADEIIYGYDHGYVKLDKEGIEPSLPYGFGLSYTTFDLYDAGFSAGDGWIIASCTVKNTGNRAGDEVIQMYVGFSQSKVDRPVKVLRGFERVRLQPGESKKVEIRCPVDKLKWFNPKTRRWELEHMEYEVYIGNSSHERDLIQGKVML</sequence>
<dbReference type="Proteomes" id="UP000633619">
    <property type="component" value="Unassembled WGS sequence"/>
</dbReference>
<dbReference type="PANTHER" id="PTHR42715:SF3">
    <property type="entry name" value="BETA-GLUCOSIDASE B-RELATED"/>
    <property type="match status" value="1"/>
</dbReference>
<dbReference type="Gene3D" id="2.60.40.10">
    <property type="entry name" value="Immunoglobulins"/>
    <property type="match status" value="1"/>
</dbReference>
<dbReference type="PRINTS" id="PR00133">
    <property type="entry name" value="GLHYDRLASE3"/>
</dbReference>
<dbReference type="SMART" id="SM01217">
    <property type="entry name" value="Fn3_like"/>
    <property type="match status" value="1"/>
</dbReference>
<feature type="domain" description="Fibronectin type III-like" evidence="3">
    <location>
        <begin position="610"/>
        <end position="680"/>
    </location>
</feature>
<dbReference type="RefSeq" id="WP_198058706.1">
    <property type="nucleotide sequence ID" value="NZ_JACEIR010000014.1"/>
</dbReference>
<dbReference type="EMBL" id="JAECVW010000012">
    <property type="protein sequence ID" value="MBH8596268.1"/>
    <property type="molecule type" value="Genomic_DNA"/>
</dbReference>
<name>A0A8I1AHW9_THEIN</name>